<dbReference type="SMART" id="SM00326">
    <property type="entry name" value="SH3"/>
    <property type="match status" value="1"/>
</dbReference>
<accession>A0A820N0N5</accession>
<feature type="domain" description="SH3" evidence="4">
    <location>
        <begin position="1"/>
        <end position="57"/>
    </location>
</feature>
<keyword evidence="2" id="KW-0677">Repeat</keyword>
<comment type="caution">
    <text evidence="5">The sequence shown here is derived from an EMBL/GenBank/DDBJ whole genome shotgun (WGS) entry which is preliminary data.</text>
</comment>
<gene>
    <name evidence="5" type="ORF">KXQ929_LOCUS49870</name>
</gene>
<dbReference type="Proteomes" id="UP000663868">
    <property type="component" value="Unassembled WGS sequence"/>
</dbReference>
<evidence type="ECO:0000313" key="5">
    <source>
        <dbReference type="EMBL" id="CAF4380253.1"/>
    </source>
</evidence>
<feature type="non-terminal residue" evidence="5">
    <location>
        <position position="1"/>
    </location>
</feature>
<evidence type="ECO:0000256" key="1">
    <source>
        <dbReference type="ARBA" id="ARBA00022443"/>
    </source>
</evidence>
<dbReference type="Pfam" id="PF14604">
    <property type="entry name" value="SH3_9"/>
    <property type="match status" value="1"/>
</dbReference>
<evidence type="ECO:0000313" key="6">
    <source>
        <dbReference type="Proteomes" id="UP000663868"/>
    </source>
</evidence>
<dbReference type="PANTHER" id="PTHR15706">
    <property type="entry name" value="SH3 MULTIPLE DOMAIN"/>
    <property type="match status" value="1"/>
</dbReference>
<evidence type="ECO:0000256" key="3">
    <source>
        <dbReference type="PROSITE-ProRule" id="PRU00192"/>
    </source>
</evidence>
<evidence type="ECO:0000259" key="4">
    <source>
        <dbReference type="PROSITE" id="PS50002"/>
    </source>
</evidence>
<proteinExistence type="predicted"/>
<keyword evidence="1 3" id="KW-0728">SH3 domain</keyword>
<dbReference type="PANTHER" id="PTHR15706:SF2">
    <property type="entry name" value="SH3 AND PX DOMAIN-CONTAINING PROTEIN 2A"/>
    <property type="match status" value="1"/>
</dbReference>
<evidence type="ECO:0000256" key="2">
    <source>
        <dbReference type="ARBA" id="ARBA00022737"/>
    </source>
</evidence>
<organism evidence="5 6">
    <name type="scientific">Adineta steineri</name>
    <dbReference type="NCBI Taxonomy" id="433720"/>
    <lineage>
        <taxon>Eukaryota</taxon>
        <taxon>Metazoa</taxon>
        <taxon>Spiralia</taxon>
        <taxon>Gnathifera</taxon>
        <taxon>Rotifera</taxon>
        <taxon>Eurotatoria</taxon>
        <taxon>Bdelloidea</taxon>
        <taxon>Adinetida</taxon>
        <taxon>Adinetidae</taxon>
        <taxon>Adineta</taxon>
    </lineage>
</organism>
<dbReference type="InterPro" id="IPR001452">
    <property type="entry name" value="SH3_domain"/>
</dbReference>
<dbReference type="GO" id="GO:0005737">
    <property type="term" value="C:cytoplasm"/>
    <property type="evidence" value="ECO:0007669"/>
    <property type="project" value="TreeGrafter"/>
</dbReference>
<dbReference type="Gene3D" id="2.30.30.40">
    <property type="entry name" value="SH3 Domains"/>
    <property type="match status" value="1"/>
</dbReference>
<protein>
    <recommendedName>
        <fullName evidence="4">SH3 domain-containing protein</fullName>
    </recommendedName>
</protein>
<name>A0A820N0N5_9BILA</name>
<dbReference type="SUPFAM" id="SSF50044">
    <property type="entry name" value="SH3-domain"/>
    <property type="match status" value="1"/>
</dbReference>
<dbReference type="EMBL" id="CAJOBB010021893">
    <property type="protein sequence ID" value="CAF4380253.1"/>
    <property type="molecule type" value="Genomic_DNA"/>
</dbReference>
<dbReference type="AlphaFoldDB" id="A0A820N0N5"/>
<feature type="non-terminal residue" evidence="5">
    <location>
        <position position="84"/>
    </location>
</feature>
<sequence length="84" mass="9566">ETYIVNKSYPANNEDEISLDQGSFVIVLEKSFTGWWIVKFNGITGQFPAVYLTSCKGRIIPENATKDTSNQFIRRLSSLNNYEP</sequence>
<dbReference type="InterPro" id="IPR036028">
    <property type="entry name" value="SH3-like_dom_sf"/>
</dbReference>
<reference evidence="5" key="1">
    <citation type="submission" date="2021-02" db="EMBL/GenBank/DDBJ databases">
        <authorList>
            <person name="Nowell W R."/>
        </authorList>
    </citation>
    <scope>NUCLEOTIDE SEQUENCE</scope>
</reference>
<dbReference type="PROSITE" id="PS50002">
    <property type="entry name" value="SH3"/>
    <property type="match status" value="1"/>
</dbReference>
<dbReference type="InterPro" id="IPR051228">
    <property type="entry name" value="NADPH_Oxidase/PX-Domain"/>
</dbReference>